<dbReference type="InterPro" id="IPR050599">
    <property type="entry name" value="VDCC_alpha-1_subunit"/>
</dbReference>
<dbReference type="PANTHER" id="PTHR45628:SF1">
    <property type="entry name" value="VOLTAGE-DEPENDENT CALCIUM CHANNEL TYPE D SUBUNIT ALPHA-1"/>
    <property type="match status" value="1"/>
</dbReference>
<evidence type="ECO:0000256" key="12">
    <source>
        <dbReference type="SAM" id="Phobius"/>
    </source>
</evidence>
<comment type="subcellular location">
    <subcellularLocation>
        <location evidence="1">Membrane</location>
        <topology evidence="1">Multi-pass membrane protein</topology>
    </subcellularLocation>
</comment>
<dbReference type="InterPro" id="IPR027359">
    <property type="entry name" value="Volt_channel_dom_sf"/>
</dbReference>
<name>A0A5K3EJS5_MESCO</name>
<dbReference type="Gene3D" id="1.20.120.350">
    <property type="entry name" value="Voltage-gated potassium channels. Chain C"/>
    <property type="match status" value="1"/>
</dbReference>
<feature type="transmembrane region" description="Helical" evidence="12">
    <location>
        <begin position="205"/>
        <end position="227"/>
    </location>
</feature>
<feature type="domain" description="Ion transport" evidence="13">
    <location>
        <begin position="75"/>
        <end position="244"/>
    </location>
</feature>
<dbReference type="GO" id="GO:0098703">
    <property type="term" value="P:calcium ion import across plasma membrane"/>
    <property type="evidence" value="ECO:0007669"/>
    <property type="project" value="TreeGrafter"/>
</dbReference>
<keyword evidence="9" id="KW-0406">Ion transport</keyword>
<feature type="transmembrane region" description="Helical" evidence="12">
    <location>
        <begin position="77"/>
        <end position="94"/>
    </location>
</feature>
<evidence type="ECO:0000256" key="6">
    <source>
        <dbReference type="ARBA" id="ARBA00022837"/>
    </source>
</evidence>
<evidence type="ECO:0000256" key="7">
    <source>
        <dbReference type="ARBA" id="ARBA00022882"/>
    </source>
</evidence>
<evidence type="ECO:0000256" key="3">
    <source>
        <dbReference type="ARBA" id="ARBA00022568"/>
    </source>
</evidence>
<evidence type="ECO:0000256" key="2">
    <source>
        <dbReference type="ARBA" id="ARBA00022448"/>
    </source>
</evidence>
<keyword evidence="2" id="KW-0813">Transport</keyword>
<dbReference type="InterPro" id="IPR005821">
    <property type="entry name" value="Ion_trans_dom"/>
</dbReference>
<keyword evidence="4" id="KW-0107">Calcium channel</keyword>
<keyword evidence="5 12" id="KW-0812">Transmembrane</keyword>
<dbReference type="Gene3D" id="1.10.287.70">
    <property type="match status" value="1"/>
</dbReference>
<dbReference type="WBParaSite" id="MCU_000702-RF">
    <property type="protein sequence ID" value="MCU_000702-RF"/>
    <property type="gene ID" value="MCU_000702"/>
</dbReference>
<sequence>MNIPGGNPWGPKPNGNPFLSGTRPVIADLAIAALKEREQKRRRRICPQFNPNRSLFLLSKRNPIRRYCLMIVDAKPFEFFILATILANCIALAINHPYPMGDYNATNVALEKTELAFLIIFTIEAVLKIIAYGFVLHPDAYLRNFWNVLDFSIVVIGLGSKCLENTKLDVKSLRAFRVLRPLRLVSGLPSLQVVLNSIVTAMVPLFHIFLLVIFLITVYAIIGLELFQSKLHATCYLVQDNTTCKSPTSRHRCHATGGRRHSFLATPMTETSVGQAGNQHRGNYRRRQMGFRLNPFTSRSWSELLRVGFVLVLRTPEAYLMVTL</sequence>
<feature type="transmembrane region" description="Helical" evidence="12">
    <location>
        <begin position="115"/>
        <end position="135"/>
    </location>
</feature>
<keyword evidence="7" id="KW-0851">Voltage-gated channel</keyword>
<keyword evidence="8 12" id="KW-1133">Transmembrane helix</keyword>
<evidence type="ECO:0000259" key="13">
    <source>
        <dbReference type="Pfam" id="PF00520"/>
    </source>
</evidence>
<dbReference type="AlphaFoldDB" id="A0A5K3EJS5"/>
<organism evidence="14">
    <name type="scientific">Mesocestoides corti</name>
    <name type="common">Flatworm</name>
    <dbReference type="NCBI Taxonomy" id="53468"/>
    <lineage>
        <taxon>Eukaryota</taxon>
        <taxon>Metazoa</taxon>
        <taxon>Spiralia</taxon>
        <taxon>Lophotrochozoa</taxon>
        <taxon>Platyhelminthes</taxon>
        <taxon>Cestoda</taxon>
        <taxon>Eucestoda</taxon>
        <taxon>Cyclophyllidea</taxon>
        <taxon>Mesocestoididae</taxon>
        <taxon>Mesocestoides</taxon>
    </lineage>
</organism>
<dbReference type="SUPFAM" id="SSF81324">
    <property type="entry name" value="Voltage-gated potassium channels"/>
    <property type="match status" value="1"/>
</dbReference>
<evidence type="ECO:0000256" key="1">
    <source>
        <dbReference type="ARBA" id="ARBA00004141"/>
    </source>
</evidence>
<evidence type="ECO:0000256" key="9">
    <source>
        <dbReference type="ARBA" id="ARBA00023065"/>
    </source>
</evidence>
<keyword evidence="6" id="KW-0106">Calcium</keyword>
<proteinExistence type="predicted"/>
<dbReference type="Pfam" id="PF00520">
    <property type="entry name" value="Ion_trans"/>
    <property type="match status" value="1"/>
</dbReference>
<evidence type="ECO:0000256" key="10">
    <source>
        <dbReference type="ARBA" id="ARBA00023136"/>
    </source>
</evidence>
<dbReference type="GO" id="GO:0008331">
    <property type="term" value="F:high voltage-gated calcium channel activity"/>
    <property type="evidence" value="ECO:0007669"/>
    <property type="project" value="TreeGrafter"/>
</dbReference>
<dbReference type="GO" id="GO:0005891">
    <property type="term" value="C:voltage-gated calcium channel complex"/>
    <property type="evidence" value="ECO:0007669"/>
    <property type="project" value="TreeGrafter"/>
</dbReference>
<keyword evidence="11" id="KW-0407">Ion channel</keyword>
<evidence type="ECO:0000256" key="5">
    <source>
        <dbReference type="ARBA" id="ARBA00022692"/>
    </source>
</evidence>
<protein>
    <submittedName>
        <fullName evidence="14">Ca_chan_IQ domain-containing protein</fullName>
    </submittedName>
</protein>
<evidence type="ECO:0000313" key="14">
    <source>
        <dbReference type="WBParaSite" id="MCU_000702-RF"/>
    </source>
</evidence>
<evidence type="ECO:0000256" key="11">
    <source>
        <dbReference type="ARBA" id="ARBA00023303"/>
    </source>
</evidence>
<accession>A0A5K3EJS5</accession>
<dbReference type="FunFam" id="1.20.120.350:FF:000095">
    <property type="entry name" value="Voltage-gated Ca2+ channel, alpha subunit"/>
    <property type="match status" value="1"/>
</dbReference>
<reference evidence="14" key="1">
    <citation type="submission" date="2019-11" db="UniProtKB">
        <authorList>
            <consortium name="WormBaseParasite"/>
        </authorList>
    </citation>
    <scope>IDENTIFICATION</scope>
</reference>
<keyword evidence="3" id="KW-0109">Calcium transport</keyword>
<evidence type="ECO:0000256" key="8">
    <source>
        <dbReference type="ARBA" id="ARBA00022989"/>
    </source>
</evidence>
<evidence type="ECO:0000256" key="4">
    <source>
        <dbReference type="ARBA" id="ARBA00022673"/>
    </source>
</evidence>
<keyword evidence="10 12" id="KW-0472">Membrane</keyword>
<dbReference type="PANTHER" id="PTHR45628">
    <property type="entry name" value="VOLTAGE-DEPENDENT CALCIUM CHANNEL TYPE A SUBUNIT ALPHA-1"/>
    <property type="match status" value="1"/>
</dbReference>